<keyword evidence="3" id="KW-1133">Transmembrane helix</keyword>
<dbReference type="Pfam" id="PF08628">
    <property type="entry name" value="Nexin_C"/>
    <property type="match status" value="1"/>
</dbReference>
<dbReference type="PANTHER" id="PTHR22775">
    <property type="entry name" value="SORTING NEXIN"/>
    <property type="match status" value="1"/>
</dbReference>
<dbReference type="SMART" id="SM00312">
    <property type="entry name" value="PX"/>
    <property type="match status" value="1"/>
</dbReference>
<protein>
    <submittedName>
        <fullName evidence="8">Sorting nexin-25-like</fullName>
    </submittedName>
</protein>
<evidence type="ECO:0000313" key="7">
    <source>
        <dbReference type="Proteomes" id="UP000694865"/>
    </source>
</evidence>
<feature type="compositionally biased region" description="Acidic residues" evidence="2">
    <location>
        <begin position="516"/>
        <end position="527"/>
    </location>
</feature>
<sequence>MTVGIFAVIYQFGILYKLFCIALYLCVGVLGFILGFVVVACKGRKRRPSQMPGDASVANALLCKMAEYLEQDSLSKPRRTVISKNMDEAIKEVFDLIVQHYILIWYSDLSLDSSSFIAVLEDDMWESIERLMHRFAKVDLVRFITKDTVTKLHSHFQDLKQSASRNPDDITSPFYLHPCLNSEDAELEFLRKAADVLIWTMTPKRIGKCATARHLIREIIACQVMKPCVDMICDPDYINLTILSHLEYREQLAEKHKRTYAYAASYEDFIKLINACHDIEELKQIRYQIMTEIMQATTIQNLKKERGIETEASPKGQRKGDLLKARNLKRYINQCTVSKSQCEKRIRLLGGPEYQLYGQDSPTHDTSTESKQRQVLTFSEIMDNPHARKYFMAFLKREKRNNLLGFWIAVENLKFLNKKDLAHHASEAYQSYVAIPKQVKLERSHVKGMEAFLVGNKGPESFFDAHKDIYNLLDEEFYPSFIVSDFYLQYMGSFEESEDVTMDTTSDYSDRGGSLQEEDFSVDETDSNESSSIAEQTNYAVSTLQMLDERLANKIHTWHSIKNSQRPDSKILLKLERDIEAMRLERRQLESHIDRTDMWCEFMGQWQVNICNAEVIQEQDKVVPYYVIVVHLNETTTQEVYQSTTGWVVSHQLKDFYNLHERLKECCSWLHRIELPQVSKSPFKSSIDKEFLEKSKKQLSDYLISVLADESLRYSEALYSFLIPSPSTETVKKTPSKEERKPAFSLATIFKNLPGDFFSQQDSEDKEEEEGDEESAPDRRDSIAEPLYALIGEIFELKGVFKWLRKTLIVFVQVTFGGTINKQIREGVDWVVSEPMLIYYINYFRDAMWPNGEPALPLSVRSEDDKITTKLKARLKLLKNIPDAMQNLLGKRNSKLGAIKIFNAFQDVRTNKHLFYVLFELVLLEVCPELKDPKLLKKVQEDQRQTRQQHKTKMTMAMAM</sequence>
<dbReference type="InterPro" id="IPR036305">
    <property type="entry name" value="RGS_sf"/>
</dbReference>
<name>A0ABM0M950_SACKO</name>
<dbReference type="PRINTS" id="PR01301">
    <property type="entry name" value="RGSPROTEIN"/>
</dbReference>
<dbReference type="PANTHER" id="PTHR22775:SF48">
    <property type="entry name" value="SORTING NEXIN-25"/>
    <property type="match status" value="1"/>
</dbReference>
<dbReference type="Pfam" id="PF00787">
    <property type="entry name" value="PX"/>
    <property type="match status" value="1"/>
</dbReference>
<dbReference type="InterPro" id="IPR013937">
    <property type="entry name" value="Sorting_nexin_C"/>
</dbReference>
<dbReference type="InterPro" id="IPR003114">
    <property type="entry name" value="Phox_assoc"/>
</dbReference>
<dbReference type="SMART" id="SM00313">
    <property type="entry name" value="PXA"/>
    <property type="match status" value="1"/>
</dbReference>
<gene>
    <name evidence="8" type="primary">LOC100375867</name>
</gene>
<dbReference type="RefSeq" id="XP_006816541.1">
    <property type="nucleotide sequence ID" value="XM_006816478.1"/>
</dbReference>
<feature type="region of interest" description="Disordered" evidence="2">
    <location>
        <begin position="940"/>
        <end position="960"/>
    </location>
</feature>
<proteinExistence type="inferred from homology"/>
<keyword evidence="3" id="KW-0472">Membrane</keyword>
<feature type="region of interest" description="Disordered" evidence="2">
    <location>
        <begin position="501"/>
        <end position="533"/>
    </location>
</feature>
<keyword evidence="3" id="KW-0812">Transmembrane</keyword>
<reference evidence="8" key="1">
    <citation type="submission" date="2025-08" db="UniProtKB">
        <authorList>
            <consortium name="RefSeq"/>
        </authorList>
    </citation>
    <scope>IDENTIFICATION</scope>
    <source>
        <tissue evidence="8">Testes</tissue>
    </source>
</reference>
<dbReference type="GeneID" id="100375867"/>
<feature type="region of interest" description="Disordered" evidence="2">
    <location>
        <begin position="755"/>
        <end position="779"/>
    </location>
</feature>
<dbReference type="SUPFAM" id="SSF64268">
    <property type="entry name" value="PX domain"/>
    <property type="match status" value="1"/>
</dbReference>
<dbReference type="InterPro" id="IPR001683">
    <property type="entry name" value="PX_dom"/>
</dbReference>
<feature type="transmembrane region" description="Helical" evidence="3">
    <location>
        <begin position="14"/>
        <end position="41"/>
    </location>
</feature>
<evidence type="ECO:0000256" key="3">
    <source>
        <dbReference type="SAM" id="Phobius"/>
    </source>
</evidence>
<evidence type="ECO:0000256" key="1">
    <source>
        <dbReference type="ARBA" id="ARBA00010883"/>
    </source>
</evidence>
<feature type="domain" description="RGS" evidence="4">
    <location>
        <begin position="377"/>
        <end position="491"/>
    </location>
</feature>
<feature type="domain" description="PX" evidence="5">
    <location>
        <begin position="604"/>
        <end position="729"/>
    </location>
</feature>
<feature type="compositionally biased region" description="Acidic residues" evidence="2">
    <location>
        <begin position="762"/>
        <end position="775"/>
    </location>
</feature>
<dbReference type="Gene3D" id="3.30.1520.10">
    <property type="entry name" value="Phox-like domain"/>
    <property type="match status" value="1"/>
</dbReference>
<feature type="domain" description="PXA" evidence="6">
    <location>
        <begin position="83"/>
        <end position="250"/>
    </location>
</feature>
<comment type="similarity">
    <text evidence="1">Belongs to the sorting nexin family.</text>
</comment>
<dbReference type="Gene3D" id="1.10.167.10">
    <property type="entry name" value="Regulator of G-protein Signalling 4, domain 2"/>
    <property type="match status" value="1"/>
</dbReference>
<dbReference type="InterPro" id="IPR044926">
    <property type="entry name" value="RGS_subdomain_2"/>
</dbReference>
<dbReference type="SMART" id="SM00315">
    <property type="entry name" value="RGS"/>
    <property type="match status" value="1"/>
</dbReference>
<evidence type="ECO:0000259" key="6">
    <source>
        <dbReference type="PROSITE" id="PS51207"/>
    </source>
</evidence>
<dbReference type="SUPFAM" id="SSF48097">
    <property type="entry name" value="Regulator of G-protein signaling, RGS"/>
    <property type="match status" value="1"/>
</dbReference>
<evidence type="ECO:0000259" key="4">
    <source>
        <dbReference type="PROSITE" id="PS50132"/>
    </source>
</evidence>
<dbReference type="Pfam" id="PF00615">
    <property type="entry name" value="RGS"/>
    <property type="match status" value="1"/>
</dbReference>
<evidence type="ECO:0000313" key="8">
    <source>
        <dbReference type="RefSeq" id="XP_006816541.1"/>
    </source>
</evidence>
<accession>A0ABM0M950</accession>
<dbReference type="InterPro" id="IPR036871">
    <property type="entry name" value="PX_dom_sf"/>
</dbReference>
<evidence type="ECO:0000256" key="2">
    <source>
        <dbReference type="SAM" id="MobiDB-lite"/>
    </source>
</evidence>
<dbReference type="PROSITE" id="PS51207">
    <property type="entry name" value="PXA"/>
    <property type="match status" value="1"/>
</dbReference>
<dbReference type="Proteomes" id="UP000694865">
    <property type="component" value="Unplaced"/>
</dbReference>
<dbReference type="InterPro" id="IPR016137">
    <property type="entry name" value="RGS"/>
</dbReference>
<dbReference type="PROSITE" id="PS50195">
    <property type="entry name" value="PX"/>
    <property type="match status" value="1"/>
</dbReference>
<evidence type="ECO:0000259" key="5">
    <source>
        <dbReference type="PROSITE" id="PS50195"/>
    </source>
</evidence>
<organism evidence="7 8">
    <name type="scientific">Saccoglossus kowalevskii</name>
    <name type="common">Acorn worm</name>
    <dbReference type="NCBI Taxonomy" id="10224"/>
    <lineage>
        <taxon>Eukaryota</taxon>
        <taxon>Metazoa</taxon>
        <taxon>Hemichordata</taxon>
        <taxon>Enteropneusta</taxon>
        <taxon>Harrimaniidae</taxon>
        <taxon>Saccoglossus</taxon>
    </lineage>
</organism>
<keyword evidence="7" id="KW-1185">Reference proteome</keyword>
<dbReference type="Pfam" id="PF02194">
    <property type="entry name" value="PXA"/>
    <property type="match status" value="1"/>
</dbReference>
<dbReference type="PROSITE" id="PS50132">
    <property type="entry name" value="RGS"/>
    <property type="match status" value="1"/>
</dbReference>